<name>A0ABU1ZEE9_9BURK</name>
<feature type="transmembrane region" description="Helical" evidence="1">
    <location>
        <begin position="169"/>
        <end position="186"/>
    </location>
</feature>
<reference evidence="3 4" key="1">
    <citation type="submission" date="2023-07" db="EMBL/GenBank/DDBJ databases">
        <title>Sorghum-associated microbial communities from plants grown in Nebraska, USA.</title>
        <authorList>
            <person name="Schachtman D."/>
        </authorList>
    </citation>
    <scope>NUCLEOTIDE SEQUENCE [LARGE SCALE GENOMIC DNA]</scope>
    <source>
        <strain evidence="3 4">BE310</strain>
    </source>
</reference>
<dbReference type="Proteomes" id="UP001180536">
    <property type="component" value="Unassembled WGS sequence"/>
</dbReference>
<gene>
    <name evidence="3" type="ORF">J2X16_004373</name>
</gene>
<feature type="transmembrane region" description="Helical" evidence="1">
    <location>
        <begin position="61"/>
        <end position="79"/>
    </location>
</feature>
<keyword evidence="1" id="KW-0812">Transmembrane</keyword>
<accession>A0ABU1ZEE9</accession>
<protein>
    <submittedName>
        <fullName evidence="3">Membrane-associated PAP2 superfamily phosphatase</fullName>
    </submittedName>
</protein>
<evidence type="ECO:0000259" key="2">
    <source>
        <dbReference type="Pfam" id="PF01569"/>
    </source>
</evidence>
<evidence type="ECO:0000256" key="1">
    <source>
        <dbReference type="SAM" id="Phobius"/>
    </source>
</evidence>
<keyword evidence="4" id="KW-1185">Reference proteome</keyword>
<dbReference type="SUPFAM" id="SSF48317">
    <property type="entry name" value="Acid phosphatase/Vanadium-dependent haloperoxidase"/>
    <property type="match status" value="1"/>
</dbReference>
<evidence type="ECO:0000313" key="4">
    <source>
        <dbReference type="Proteomes" id="UP001180536"/>
    </source>
</evidence>
<sequence length="231" mass="24651">MPFAPSAAQHRRTVLGLAAGLLLVVAWDASGLDMAFARCFGNAAGFAAREAFWSRDLLHGGLRNLWIAVWLGLALDAWRRQPAARGPSRRARRQALIAGLLLLVVVPALKSLSHSSCPWSLQDFGGSAPWVSHWDWTRGDGGPGHCFPSGHTAGAAAFAPFAWIWGRRAWALVALSIGLASLAQLARGAHFLSHVLWAVWVCVALGWGLLRLLDGMAVLRGGLAARSLGVS</sequence>
<dbReference type="RefSeq" id="WP_310348351.1">
    <property type="nucleotide sequence ID" value="NZ_JAVDXQ010000006.1"/>
</dbReference>
<dbReference type="EMBL" id="JAVDXQ010000006">
    <property type="protein sequence ID" value="MDR7299005.1"/>
    <property type="molecule type" value="Genomic_DNA"/>
</dbReference>
<organism evidence="3 4">
    <name type="scientific">Pelomonas aquatica</name>
    <dbReference type="NCBI Taxonomy" id="431058"/>
    <lineage>
        <taxon>Bacteria</taxon>
        <taxon>Pseudomonadati</taxon>
        <taxon>Pseudomonadota</taxon>
        <taxon>Betaproteobacteria</taxon>
        <taxon>Burkholderiales</taxon>
        <taxon>Sphaerotilaceae</taxon>
        <taxon>Roseateles</taxon>
    </lineage>
</organism>
<proteinExistence type="predicted"/>
<evidence type="ECO:0000313" key="3">
    <source>
        <dbReference type="EMBL" id="MDR7299005.1"/>
    </source>
</evidence>
<keyword evidence="1" id="KW-0472">Membrane</keyword>
<comment type="caution">
    <text evidence="3">The sequence shown here is derived from an EMBL/GenBank/DDBJ whole genome shotgun (WGS) entry which is preliminary data.</text>
</comment>
<feature type="transmembrane region" description="Helical" evidence="1">
    <location>
        <begin position="91"/>
        <end position="109"/>
    </location>
</feature>
<feature type="transmembrane region" description="Helical" evidence="1">
    <location>
        <begin position="191"/>
        <end position="210"/>
    </location>
</feature>
<dbReference type="Pfam" id="PF01569">
    <property type="entry name" value="PAP2"/>
    <property type="match status" value="1"/>
</dbReference>
<feature type="domain" description="Phosphatidic acid phosphatase type 2/haloperoxidase" evidence="2">
    <location>
        <begin position="100"/>
        <end position="212"/>
    </location>
</feature>
<dbReference type="InterPro" id="IPR000326">
    <property type="entry name" value="PAP2/HPO"/>
</dbReference>
<dbReference type="InterPro" id="IPR036938">
    <property type="entry name" value="PAP2/HPO_sf"/>
</dbReference>
<keyword evidence="1" id="KW-1133">Transmembrane helix</keyword>